<proteinExistence type="predicted"/>
<feature type="signal peptide" evidence="1">
    <location>
        <begin position="1"/>
        <end position="18"/>
    </location>
</feature>
<accession>A0A9D9HJ22</accession>
<dbReference type="PROSITE" id="PS51257">
    <property type="entry name" value="PROKAR_LIPOPROTEIN"/>
    <property type="match status" value="1"/>
</dbReference>
<keyword evidence="1" id="KW-0732">Signal</keyword>
<gene>
    <name evidence="2" type="ORF">IAC06_09250</name>
</gene>
<reference evidence="2" key="2">
    <citation type="journal article" date="2021" name="PeerJ">
        <title>Extensive microbial diversity within the chicken gut microbiome revealed by metagenomics and culture.</title>
        <authorList>
            <person name="Gilroy R."/>
            <person name="Ravi A."/>
            <person name="Getino M."/>
            <person name="Pursley I."/>
            <person name="Horton D.L."/>
            <person name="Alikhan N.F."/>
            <person name="Baker D."/>
            <person name="Gharbi K."/>
            <person name="Hall N."/>
            <person name="Watson M."/>
            <person name="Adriaenssens E.M."/>
            <person name="Foster-Nyarko E."/>
            <person name="Jarju S."/>
            <person name="Secka A."/>
            <person name="Antonio M."/>
            <person name="Oren A."/>
            <person name="Chaudhuri R.R."/>
            <person name="La Ragione R."/>
            <person name="Hildebrand F."/>
            <person name="Pallen M.J."/>
        </authorList>
    </citation>
    <scope>NUCLEOTIDE SEQUENCE</scope>
    <source>
        <strain evidence="2">B1-20833</strain>
    </source>
</reference>
<feature type="chain" id="PRO_5039117423" description="DUF5018 domain-containing protein" evidence="1">
    <location>
        <begin position="19"/>
        <end position="498"/>
    </location>
</feature>
<name>A0A9D9HJ22_9BACT</name>
<protein>
    <recommendedName>
        <fullName evidence="4">DUF5018 domain-containing protein</fullName>
    </recommendedName>
</protein>
<dbReference type="AlphaFoldDB" id="A0A9D9HJ22"/>
<dbReference type="Gene3D" id="2.60.40.2340">
    <property type="match status" value="1"/>
</dbReference>
<evidence type="ECO:0000313" key="3">
    <source>
        <dbReference type="Proteomes" id="UP000823661"/>
    </source>
</evidence>
<sequence length="498" mass="54910">MKRIVFLIMMAAGLIALAACEEITNQEEQGVVSMTSFGFYMQDNPDLYSDVVIENITSNAITVRFPMVTPESAISSLVPRFEVTEGATVLNGNTQVISGETAVDFSSPVDLVVSLGSSNAMYTITVLINQPLKWEMLAQSEIAMADGPVMAISQTDGIPYLFGSIDAEESDFEYPNLLALSGSTLESVAGNLIQARARYYALEISPDGIPYVSFDDYSLETHMQSVMKVEDGTASYVGNAGSLYQTGGNELTAVALFPFSDNDVWCAQYNNTRNVSIERRCLNFAHYSNSSWALGQSLQGRNPSSYAYNNIGRIVDGIGYLMVHNQNQNTLSMYKYEDNVWSSIFEELQIMKADGSGAAQINLRDMDFDAASNGDIYILVACDYLTGDYNPAVIRYDIETQTQTIISGVLTNIDIDESRSISMSLDMDDIPYIVFVNPEDNDKTYITYMDANRQWSDPQAVSTSSTDNPAIRFAEDGTGYIAYLDTTTNKFVLYTNIE</sequence>
<evidence type="ECO:0000313" key="2">
    <source>
        <dbReference type="EMBL" id="MBO8453048.1"/>
    </source>
</evidence>
<organism evidence="2 3">
    <name type="scientific">Candidatus Cryptobacteroides intestinavium</name>
    <dbReference type="NCBI Taxonomy" id="2840766"/>
    <lineage>
        <taxon>Bacteria</taxon>
        <taxon>Pseudomonadati</taxon>
        <taxon>Bacteroidota</taxon>
        <taxon>Bacteroidia</taxon>
        <taxon>Bacteroidales</taxon>
        <taxon>Candidatus Cryptobacteroides</taxon>
    </lineage>
</organism>
<evidence type="ECO:0000256" key="1">
    <source>
        <dbReference type="SAM" id="SignalP"/>
    </source>
</evidence>
<evidence type="ECO:0008006" key="4">
    <source>
        <dbReference type="Google" id="ProtNLM"/>
    </source>
</evidence>
<dbReference type="Proteomes" id="UP000823661">
    <property type="component" value="Unassembled WGS sequence"/>
</dbReference>
<comment type="caution">
    <text evidence="2">The sequence shown here is derived from an EMBL/GenBank/DDBJ whole genome shotgun (WGS) entry which is preliminary data.</text>
</comment>
<dbReference type="EMBL" id="JADIMI010000087">
    <property type="protein sequence ID" value="MBO8453048.1"/>
    <property type="molecule type" value="Genomic_DNA"/>
</dbReference>
<reference evidence="2" key="1">
    <citation type="submission" date="2020-10" db="EMBL/GenBank/DDBJ databases">
        <authorList>
            <person name="Gilroy R."/>
        </authorList>
    </citation>
    <scope>NUCLEOTIDE SEQUENCE</scope>
    <source>
        <strain evidence="2">B1-20833</strain>
    </source>
</reference>